<feature type="compositionally biased region" description="Low complexity" evidence="1">
    <location>
        <begin position="58"/>
        <end position="81"/>
    </location>
</feature>
<comment type="caution">
    <text evidence="2">The sequence shown here is derived from an EMBL/GenBank/DDBJ whole genome shotgun (WGS) entry which is preliminary data.</text>
</comment>
<dbReference type="Proteomes" id="UP001500831">
    <property type="component" value="Unassembled WGS sequence"/>
</dbReference>
<gene>
    <name evidence="2" type="ORF">GCM10010517_67330</name>
</gene>
<sequence>MTNPRVVDMTNPRAGETAGPRAVPVAVARPARPARLLGVPLLAALIAGCGVLGGSGDPTAASPAPARATSDATAPPATDTLPPREPATSPEPSAPQETADGSGGGGAVAPGGTLADGGTVSAELTRAGQKDTFTLDLGDARQFYVADMQGDCGIRIQVVAEADGLPEGPAGITMCGGNQVFELAKTGGHRLEITGDTNVIGPYAFRLATVKVRSFPVKLGLKIGEGAPRGAGRLATGGEVHRFEFDSDGATAVKVIGGSGSCAVMELELVDAAETSVATARQPVPLCGYEFPMPLTAGDGRYALVVRSPAARTGPYSFRLVRAG</sequence>
<evidence type="ECO:0000313" key="3">
    <source>
        <dbReference type="Proteomes" id="UP001500831"/>
    </source>
</evidence>
<dbReference type="RefSeq" id="WP_344979986.1">
    <property type="nucleotide sequence ID" value="NZ_BAAAVI010000071.1"/>
</dbReference>
<feature type="region of interest" description="Disordered" evidence="1">
    <location>
        <begin position="57"/>
        <end position="117"/>
    </location>
</feature>
<keyword evidence="3" id="KW-1185">Reference proteome</keyword>
<name>A0ABN3W810_9ACTN</name>
<reference evidence="2 3" key="1">
    <citation type="journal article" date="2019" name="Int. J. Syst. Evol. Microbiol.">
        <title>The Global Catalogue of Microorganisms (GCM) 10K type strain sequencing project: providing services to taxonomists for standard genome sequencing and annotation.</title>
        <authorList>
            <consortium name="The Broad Institute Genomics Platform"/>
            <consortium name="The Broad Institute Genome Sequencing Center for Infectious Disease"/>
            <person name="Wu L."/>
            <person name="Ma J."/>
        </authorList>
    </citation>
    <scope>NUCLEOTIDE SEQUENCE [LARGE SCALE GENOMIC DNA]</scope>
    <source>
        <strain evidence="2 3">JCM 6242</strain>
    </source>
</reference>
<evidence type="ECO:0000256" key="1">
    <source>
        <dbReference type="SAM" id="MobiDB-lite"/>
    </source>
</evidence>
<dbReference type="EMBL" id="BAAAVI010000071">
    <property type="protein sequence ID" value="GAA2901513.1"/>
    <property type="molecule type" value="Genomic_DNA"/>
</dbReference>
<organism evidence="2 3">
    <name type="scientific">Streptosporangium fragile</name>
    <dbReference type="NCBI Taxonomy" id="46186"/>
    <lineage>
        <taxon>Bacteria</taxon>
        <taxon>Bacillati</taxon>
        <taxon>Actinomycetota</taxon>
        <taxon>Actinomycetes</taxon>
        <taxon>Streptosporangiales</taxon>
        <taxon>Streptosporangiaceae</taxon>
        <taxon>Streptosporangium</taxon>
    </lineage>
</organism>
<accession>A0ABN3W810</accession>
<protein>
    <submittedName>
        <fullName evidence="2">Uncharacterized protein</fullName>
    </submittedName>
</protein>
<feature type="region of interest" description="Disordered" evidence="1">
    <location>
        <begin position="1"/>
        <end position="21"/>
    </location>
</feature>
<proteinExistence type="predicted"/>
<evidence type="ECO:0000313" key="2">
    <source>
        <dbReference type="EMBL" id="GAA2901513.1"/>
    </source>
</evidence>